<dbReference type="InterPro" id="IPR037673">
    <property type="entry name" value="MSC/AndL"/>
</dbReference>
<dbReference type="Pfam" id="PF01741">
    <property type="entry name" value="MscL"/>
    <property type="match status" value="1"/>
</dbReference>
<keyword evidence="7 9" id="KW-0472">Membrane</keyword>
<dbReference type="InterPro" id="IPR001185">
    <property type="entry name" value="MS_channel"/>
</dbReference>
<reference evidence="10 14" key="1">
    <citation type="journal article" date="2014" name="Genome Announc.">
        <title>Draft Genome Sequences of Marine Flavobacterium Nonlabens Strains NR17, NR24, NR27, NR32, NR33, and Ara13.</title>
        <authorList>
            <person name="Nakanishi M."/>
            <person name="Meirelles P."/>
            <person name="Suzuki R."/>
            <person name="Takatani N."/>
            <person name="Mino S."/>
            <person name="Suda W."/>
            <person name="Oshima K."/>
            <person name="Hattori M."/>
            <person name="Ohkuma M."/>
            <person name="Hosokawa M."/>
            <person name="Miyashita K."/>
            <person name="Thompson F.L."/>
            <person name="Niwa A."/>
            <person name="Sawabe T."/>
            <person name="Sawabe T."/>
        </authorList>
    </citation>
    <scope>NUCLEOTIDE SEQUENCE [LARGE SCALE GENOMIC DNA]</scope>
    <source>
        <strain evidence="10">JCM 19314</strain>
        <strain evidence="14">JCM19314</strain>
    </source>
</reference>
<dbReference type="EMBL" id="BBMM01000001">
    <property type="protein sequence ID" value="GAK98565.1"/>
    <property type="molecule type" value="Genomic_DNA"/>
</dbReference>
<evidence type="ECO:0000256" key="9">
    <source>
        <dbReference type="HAMAP-Rule" id="MF_00115"/>
    </source>
</evidence>
<dbReference type="EMBL" id="JPJI01000032">
    <property type="protein sequence ID" value="KEZ92502.1"/>
    <property type="molecule type" value="Genomic_DNA"/>
</dbReference>
<dbReference type="PANTHER" id="PTHR30266:SF2">
    <property type="entry name" value="LARGE-CONDUCTANCE MECHANOSENSITIVE CHANNEL"/>
    <property type="match status" value="1"/>
</dbReference>
<dbReference type="Proteomes" id="UP000029226">
    <property type="component" value="Unassembled WGS sequence"/>
</dbReference>
<comment type="subunit">
    <text evidence="9">Homopentamer.</text>
</comment>
<evidence type="ECO:0000313" key="12">
    <source>
        <dbReference type="EMBL" id="PRX15340.1"/>
    </source>
</evidence>
<comment type="caution">
    <text evidence="11">The sequence shown here is derived from an EMBL/GenBank/DDBJ whole genome shotgun (WGS) entry which is preliminary data.</text>
</comment>
<keyword evidence="6 9" id="KW-0406">Ion transport</keyword>
<feature type="transmembrane region" description="Helical" evidence="9">
    <location>
        <begin position="79"/>
        <end position="100"/>
    </location>
</feature>
<sequence>MLKEFKNFIMTGNVLDLAVAVLLAGAVGLVVNGFVKMIMMPIIGHFAGGMSFEDLKIILSEAQLAADGSVAVAENAIQYGAWINTIINLIIVGFVLFMIVKAYNKSKAPVEEAPAAPAGPSQEELLAEIRDVLKAKN</sequence>
<comment type="subcellular location">
    <subcellularLocation>
        <location evidence="9">Cell membrane</location>
        <topology evidence="9">Multi-pass membrane protein</topology>
    </subcellularLocation>
    <subcellularLocation>
        <location evidence="1">Membrane</location>
        <topology evidence="1">Multi-pass membrane protein</topology>
    </subcellularLocation>
</comment>
<keyword evidence="4 9" id="KW-0812">Transmembrane</keyword>
<comment type="caution">
    <text evidence="9">Lacks conserved residue(s) required for the propagation of feature annotation.</text>
</comment>
<evidence type="ECO:0000313" key="11">
    <source>
        <dbReference type="EMBL" id="KEZ92502.1"/>
    </source>
</evidence>
<dbReference type="GO" id="GO:0008381">
    <property type="term" value="F:mechanosensitive monoatomic ion channel activity"/>
    <property type="evidence" value="ECO:0007669"/>
    <property type="project" value="UniProtKB-UniRule"/>
</dbReference>
<dbReference type="OrthoDB" id="9810350at2"/>
<protein>
    <recommendedName>
        <fullName evidence="9">Large-conductance mechanosensitive channel</fullName>
    </recommendedName>
</protein>
<dbReference type="SUPFAM" id="SSF81330">
    <property type="entry name" value="Gated mechanosensitive channel"/>
    <property type="match status" value="1"/>
</dbReference>
<evidence type="ECO:0000313" key="13">
    <source>
        <dbReference type="Proteomes" id="UP000028531"/>
    </source>
</evidence>
<dbReference type="HAMAP" id="MF_00115">
    <property type="entry name" value="MscL"/>
    <property type="match status" value="1"/>
</dbReference>
<dbReference type="GeneID" id="90595800"/>
<dbReference type="Gene3D" id="1.10.1200.120">
    <property type="entry name" value="Large-conductance mechanosensitive channel, MscL, domain 1"/>
    <property type="match status" value="1"/>
</dbReference>
<dbReference type="Proteomes" id="UP000028531">
    <property type="component" value="Unassembled WGS sequence"/>
</dbReference>
<keyword evidence="8 9" id="KW-0407">Ion channel</keyword>
<dbReference type="PANTHER" id="PTHR30266">
    <property type="entry name" value="MECHANOSENSITIVE CHANNEL MSCL"/>
    <property type="match status" value="1"/>
</dbReference>
<evidence type="ECO:0000256" key="6">
    <source>
        <dbReference type="ARBA" id="ARBA00023065"/>
    </source>
</evidence>
<evidence type="ECO:0000256" key="3">
    <source>
        <dbReference type="ARBA" id="ARBA00022475"/>
    </source>
</evidence>
<accession>A0A084JU68</accession>
<evidence type="ECO:0000256" key="8">
    <source>
        <dbReference type="ARBA" id="ARBA00023303"/>
    </source>
</evidence>
<dbReference type="AlphaFoldDB" id="A0A084JU68"/>
<evidence type="ECO:0000313" key="10">
    <source>
        <dbReference type="EMBL" id="GAK98565.1"/>
    </source>
</evidence>
<evidence type="ECO:0000256" key="4">
    <source>
        <dbReference type="ARBA" id="ARBA00022692"/>
    </source>
</evidence>
<dbReference type="Proteomes" id="UP000239997">
    <property type="component" value="Unassembled WGS sequence"/>
</dbReference>
<dbReference type="InterPro" id="IPR036019">
    <property type="entry name" value="MscL_channel"/>
</dbReference>
<evidence type="ECO:0000256" key="1">
    <source>
        <dbReference type="ARBA" id="ARBA00004141"/>
    </source>
</evidence>
<proteinExistence type="inferred from homology"/>
<keyword evidence="2 9" id="KW-0813">Transport</keyword>
<evidence type="ECO:0000313" key="15">
    <source>
        <dbReference type="Proteomes" id="UP000239997"/>
    </source>
</evidence>
<dbReference type="EMBL" id="PVNA01000001">
    <property type="protein sequence ID" value="PRX15340.1"/>
    <property type="molecule type" value="Genomic_DNA"/>
</dbReference>
<comment type="similarity">
    <text evidence="9">Belongs to the MscL family.</text>
</comment>
<evidence type="ECO:0000256" key="2">
    <source>
        <dbReference type="ARBA" id="ARBA00022448"/>
    </source>
</evidence>
<keyword evidence="15" id="KW-1185">Reference proteome</keyword>
<dbReference type="PRINTS" id="PR01264">
    <property type="entry name" value="MECHCHANNEL"/>
</dbReference>
<keyword evidence="5 9" id="KW-1133">Transmembrane helix</keyword>
<dbReference type="NCBIfam" id="TIGR00220">
    <property type="entry name" value="mscL"/>
    <property type="match status" value="1"/>
</dbReference>
<reference evidence="11 13" key="2">
    <citation type="submission" date="2014-07" db="EMBL/GenBank/DDBJ databases">
        <title>Draft genome sequence of Nonlabens ulvanivorans, an ulvan degrading bacterium.</title>
        <authorList>
            <person name="Kopel M."/>
            <person name="Helbert W."/>
            <person name="Henrissat B."/>
            <person name="Doniger T."/>
            <person name="Banin E."/>
        </authorList>
    </citation>
    <scope>NUCLEOTIDE SEQUENCE [LARGE SCALE GENOMIC DNA]</scope>
    <source>
        <strain evidence="11 13">PLR</strain>
    </source>
</reference>
<evidence type="ECO:0000256" key="5">
    <source>
        <dbReference type="ARBA" id="ARBA00022989"/>
    </source>
</evidence>
<evidence type="ECO:0000256" key="7">
    <source>
        <dbReference type="ARBA" id="ARBA00023136"/>
    </source>
</evidence>
<comment type="function">
    <text evidence="9">Channel that opens in response to stretch forces in the membrane lipid bilayer. May participate in the regulation of osmotic pressure changes within the cell.</text>
</comment>
<gene>
    <name evidence="9" type="primary">mscL</name>
    <name evidence="11" type="ORF">IL45_10155</name>
    <name evidence="10" type="ORF">JCM19314_2596</name>
    <name evidence="12" type="ORF">LY02_00557</name>
</gene>
<keyword evidence="3 9" id="KW-1003">Cell membrane</keyword>
<dbReference type="RefSeq" id="WP_036583391.1">
    <property type="nucleotide sequence ID" value="NZ_CP136694.1"/>
</dbReference>
<dbReference type="GO" id="GO:0005886">
    <property type="term" value="C:plasma membrane"/>
    <property type="evidence" value="ECO:0007669"/>
    <property type="project" value="UniProtKB-SubCell"/>
</dbReference>
<name>A0A084JU68_NONUL</name>
<evidence type="ECO:0000313" key="14">
    <source>
        <dbReference type="Proteomes" id="UP000029226"/>
    </source>
</evidence>
<organism evidence="11 13">
    <name type="scientific">Nonlabens ulvanivorans</name>
    <name type="common">Persicivirga ulvanivorans</name>
    <dbReference type="NCBI Taxonomy" id="906888"/>
    <lineage>
        <taxon>Bacteria</taxon>
        <taxon>Pseudomonadati</taxon>
        <taxon>Bacteroidota</taxon>
        <taxon>Flavobacteriia</taxon>
        <taxon>Flavobacteriales</taxon>
        <taxon>Flavobacteriaceae</taxon>
        <taxon>Nonlabens</taxon>
    </lineage>
</organism>
<reference evidence="12 15" key="3">
    <citation type="submission" date="2018-03" db="EMBL/GenBank/DDBJ databases">
        <title>Genomic Encyclopedia of Archaeal and Bacterial Type Strains, Phase II (KMG-II): from individual species to whole genera.</title>
        <authorList>
            <person name="Goeker M."/>
        </authorList>
    </citation>
    <scope>NUCLEOTIDE SEQUENCE [LARGE SCALE GENOMIC DNA]</scope>
    <source>
        <strain evidence="12 15">DSM 22727</strain>
    </source>
</reference>